<dbReference type="Proteomes" id="UP001177021">
    <property type="component" value="Unassembled WGS sequence"/>
</dbReference>
<organism evidence="1 2">
    <name type="scientific">Trifolium pratense</name>
    <name type="common">Red clover</name>
    <dbReference type="NCBI Taxonomy" id="57577"/>
    <lineage>
        <taxon>Eukaryota</taxon>
        <taxon>Viridiplantae</taxon>
        <taxon>Streptophyta</taxon>
        <taxon>Embryophyta</taxon>
        <taxon>Tracheophyta</taxon>
        <taxon>Spermatophyta</taxon>
        <taxon>Magnoliopsida</taxon>
        <taxon>eudicotyledons</taxon>
        <taxon>Gunneridae</taxon>
        <taxon>Pentapetalae</taxon>
        <taxon>rosids</taxon>
        <taxon>fabids</taxon>
        <taxon>Fabales</taxon>
        <taxon>Fabaceae</taxon>
        <taxon>Papilionoideae</taxon>
        <taxon>50 kb inversion clade</taxon>
        <taxon>NPAAA clade</taxon>
        <taxon>Hologalegina</taxon>
        <taxon>IRL clade</taxon>
        <taxon>Trifolieae</taxon>
        <taxon>Trifolium</taxon>
    </lineage>
</organism>
<evidence type="ECO:0000313" key="1">
    <source>
        <dbReference type="EMBL" id="CAJ2636808.1"/>
    </source>
</evidence>
<proteinExistence type="predicted"/>
<sequence>MARGLILSSSTTLTANSLFTSFSKTPLKSFKFSPFSHLLHHHHHYLPKSSSIPLSCCCFSASSSSSQQCSIDMSKYKQAFSNRMDMAGIKPHHRIALGVSGGPDSMALCVLTAGWKTTGVNSVGTDSSGFIDGLLAIIVDHGLRAESKEEANVVCKRVSEMGIRCEITSCDWPSGKPKQGQLQEAAREKRYQVFHDVCAKHQIGVLFIAHHADDQAELFILRLSRNSGVLGLAGTPFTSQIFPMQTRSYCEVPENQGILLVRPLLDFSKEDMYKICQGGTEEWVEDPTNQSPLFTRNRIRMALNPLSSSFKSELQRVISACRKTRAYVDQVCHNLIHHSVVINDHGYAVIDLQILCDLKIEDICLMKFLSVVLQFVSQRQKQIRGSALKLLMDYLRTFPCKKSITAAGCYLCPEPGSRGSRVLVCCSVDFASSLKMEFFETHSFRQQEYCVADELGKIVEDEKSYPNHFVQDASNVHFLDVNPESVLDEAKRLNIISESTYSSILVLQKQETDRFRSKVGAISDLASKQKVEISTTFGKLLQPGQCCYFMDRFILTWKLNDKMDRDVVSDLVDYDIDFSEDAQNFYCSSCVVHHDNVLEVRYMIESDWLYLAELSKYPLSGNFTEYEVMSANGNTQMIEKTVPYLNYASVSATKALVLLKSIPVAARRSLPVLINQQGKLISIPSVKFRHCPCLMVHVEFKPKIPLEGGHSSFI</sequence>
<dbReference type="EMBL" id="CASHSV030000013">
    <property type="protein sequence ID" value="CAJ2636808.1"/>
    <property type="molecule type" value="Genomic_DNA"/>
</dbReference>
<reference evidence="1" key="1">
    <citation type="submission" date="2023-10" db="EMBL/GenBank/DDBJ databases">
        <authorList>
            <person name="Rodriguez Cubillos JULIANA M."/>
            <person name="De Vega J."/>
        </authorList>
    </citation>
    <scope>NUCLEOTIDE SEQUENCE</scope>
</reference>
<comment type="caution">
    <text evidence="1">The sequence shown here is derived from an EMBL/GenBank/DDBJ whole genome shotgun (WGS) entry which is preliminary data.</text>
</comment>
<evidence type="ECO:0000313" key="2">
    <source>
        <dbReference type="Proteomes" id="UP001177021"/>
    </source>
</evidence>
<accession>A0ACB0IY85</accession>
<protein>
    <submittedName>
        <fullName evidence="1">Uncharacterized protein</fullName>
    </submittedName>
</protein>
<gene>
    <name evidence="1" type="ORF">MILVUS5_LOCUS7262</name>
</gene>
<keyword evidence="2" id="KW-1185">Reference proteome</keyword>
<name>A0ACB0IY85_TRIPR</name>